<dbReference type="InterPro" id="IPR025331">
    <property type="entry name" value="TNT"/>
</dbReference>
<evidence type="ECO:0000259" key="2">
    <source>
        <dbReference type="Pfam" id="PF14021"/>
    </source>
</evidence>
<proteinExistence type="predicted"/>
<protein>
    <submittedName>
        <fullName evidence="3">DUF4237 domain-containing protein</fullName>
    </submittedName>
</protein>
<evidence type="ECO:0000313" key="4">
    <source>
        <dbReference type="Proteomes" id="UP000238356"/>
    </source>
</evidence>
<evidence type="ECO:0000256" key="1">
    <source>
        <dbReference type="SAM" id="MobiDB-lite"/>
    </source>
</evidence>
<feature type="region of interest" description="Disordered" evidence="1">
    <location>
        <begin position="1"/>
        <end position="26"/>
    </location>
</feature>
<sequence length="182" mass="20104">MPKTTNYYDGQEYLGPDPLPQDPPVGPLLTGYQRFGNLTEAQFIAKYRTPDNSMWIYPPDDGFLIIDGRTAAHPEVLQPGKRIDRFGAPSGKFLAQEGESYGGRAIPPQNLNSPGGTTQSDYHVYCVLAPFQVEAGPAQPWFEQPGLGTQYVLDTSFQPYPGGKATVQWLLDNHYLVEEIPG</sequence>
<comment type="caution">
    <text evidence="3">The sequence shown here is derived from an EMBL/GenBank/DDBJ whole genome shotgun (WGS) entry which is preliminary data.</text>
</comment>
<organism evidence="3 4">
    <name type="scientific">Nocardia nova</name>
    <dbReference type="NCBI Taxonomy" id="37330"/>
    <lineage>
        <taxon>Bacteria</taxon>
        <taxon>Bacillati</taxon>
        <taxon>Actinomycetota</taxon>
        <taxon>Actinomycetes</taxon>
        <taxon>Mycobacteriales</taxon>
        <taxon>Nocardiaceae</taxon>
        <taxon>Nocardia</taxon>
    </lineage>
</organism>
<feature type="domain" description="TNT" evidence="2">
    <location>
        <begin position="77"/>
        <end position="178"/>
    </location>
</feature>
<dbReference type="GeneID" id="66718303"/>
<dbReference type="InterPro" id="IPR053024">
    <property type="entry name" value="Fungal_surface_NADase"/>
</dbReference>
<name>A0A2S6AFD0_9NOCA</name>
<dbReference type="RefSeq" id="WP_063010830.1">
    <property type="nucleotide sequence ID" value="NZ_JADLQW010000014.1"/>
</dbReference>
<feature type="compositionally biased region" description="Pro residues" evidence="1">
    <location>
        <begin position="17"/>
        <end position="26"/>
    </location>
</feature>
<dbReference type="Pfam" id="PF14021">
    <property type="entry name" value="TNT"/>
    <property type="match status" value="1"/>
</dbReference>
<dbReference type="PANTHER" id="PTHR42059">
    <property type="entry name" value="TNT DOMAIN-CONTAINING PROTEIN"/>
    <property type="match status" value="1"/>
</dbReference>
<keyword evidence="4" id="KW-1185">Reference proteome</keyword>
<evidence type="ECO:0000313" key="3">
    <source>
        <dbReference type="EMBL" id="PPJ33139.1"/>
    </source>
</evidence>
<dbReference type="PANTHER" id="PTHR42059:SF1">
    <property type="entry name" value="TNT DOMAIN-CONTAINING PROTEIN"/>
    <property type="match status" value="1"/>
</dbReference>
<accession>A0A2S6AFD0</accession>
<dbReference type="EMBL" id="PSZD01000001">
    <property type="protein sequence ID" value="PPJ33139.1"/>
    <property type="molecule type" value="Genomic_DNA"/>
</dbReference>
<dbReference type="GO" id="GO:0050135">
    <property type="term" value="F:NADP+ nucleosidase activity"/>
    <property type="evidence" value="ECO:0007669"/>
    <property type="project" value="InterPro"/>
</dbReference>
<reference evidence="3 4" key="1">
    <citation type="submission" date="2018-02" db="EMBL/GenBank/DDBJ databases">
        <title>8 Nocardia nova and 1 Nocardia cyriacigeorgica strain used for evolution to TMP-SMX.</title>
        <authorList>
            <person name="Mehta H."/>
            <person name="Weng J."/>
            <person name="Shamoo Y."/>
        </authorList>
    </citation>
    <scope>NUCLEOTIDE SEQUENCE [LARGE SCALE GENOMIC DNA]</scope>
    <source>
        <strain evidence="3 4">BAA2227</strain>
    </source>
</reference>
<dbReference type="Proteomes" id="UP000238356">
    <property type="component" value="Unassembled WGS sequence"/>
</dbReference>
<dbReference type="AlphaFoldDB" id="A0A2S6AFD0"/>
<gene>
    <name evidence="3" type="ORF">C5F51_02320</name>
</gene>